<dbReference type="RefSeq" id="WP_091121042.1">
    <property type="nucleotide sequence ID" value="NZ_FMHY01000002.1"/>
</dbReference>
<organism evidence="3 4">
    <name type="scientific">Micromonospora eburnea</name>
    <dbReference type="NCBI Taxonomy" id="227316"/>
    <lineage>
        <taxon>Bacteria</taxon>
        <taxon>Bacillati</taxon>
        <taxon>Actinomycetota</taxon>
        <taxon>Actinomycetes</taxon>
        <taxon>Micromonosporales</taxon>
        <taxon>Micromonosporaceae</taxon>
        <taxon>Micromonospora</taxon>
    </lineage>
</organism>
<dbReference type="InterPro" id="IPR010071">
    <property type="entry name" value="AA_adenyl_dom"/>
</dbReference>
<feature type="domain" description="AMP-binding enzyme C-terminal" evidence="2">
    <location>
        <begin position="411"/>
        <end position="483"/>
    </location>
</feature>
<protein>
    <submittedName>
        <fullName evidence="3">Amino acid adenylation domain-containing protein</fullName>
    </submittedName>
</protein>
<dbReference type="AlphaFoldDB" id="A0A1C6V1A8"/>
<dbReference type="Pfam" id="PF13193">
    <property type="entry name" value="AMP-binding_C"/>
    <property type="match status" value="1"/>
</dbReference>
<feature type="domain" description="AMP-dependent synthetase/ligase" evidence="1">
    <location>
        <begin position="18"/>
        <end position="354"/>
    </location>
</feature>
<dbReference type="Pfam" id="PF00501">
    <property type="entry name" value="AMP-binding"/>
    <property type="match status" value="1"/>
</dbReference>
<name>A0A1C6V1A8_9ACTN</name>
<dbReference type="InterPro" id="IPR020845">
    <property type="entry name" value="AMP-binding_CS"/>
</dbReference>
<keyword evidence="4" id="KW-1185">Reference proteome</keyword>
<reference evidence="4" key="1">
    <citation type="submission" date="2016-06" db="EMBL/GenBank/DDBJ databases">
        <authorList>
            <person name="Varghese N."/>
            <person name="Submissions Spin"/>
        </authorList>
    </citation>
    <scope>NUCLEOTIDE SEQUENCE [LARGE SCALE GENOMIC DNA]</scope>
    <source>
        <strain evidence="4">DSM 44814</strain>
    </source>
</reference>
<dbReference type="NCBIfam" id="TIGR01733">
    <property type="entry name" value="AA-adenyl-dom"/>
    <property type="match status" value="1"/>
</dbReference>
<dbReference type="Gene3D" id="3.30.300.30">
    <property type="match status" value="1"/>
</dbReference>
<evidence type="ECO:0000259" key="2">
    <source>
        <dbReference type="Pfam" id="PF13193"/>
    </source>
</evidence>
<evidence type="ECO:0000313" key="3">
    <source>
        <dbReference type="EMBL" id="SCL60085.1"/>
    </source>
</evidence>
<sequence length="497" mass="52501">MPDETTPGVMPWPLAAIAEQARTRPDAIAAEDTNGVTTYGELWARAGEVAAMLAGLPGPIVAIATERGTPFLAGALGAWRAGRAYVPLDLLNPPARLRRIVADARPAAVLVSGSDQGIGATLGLKELTVPESAQAVDRPDLLEPPAEDDPPAYVLYTSGTTGAPKGVVVGHASLGNLIRWLADTYSIDAADRSLHVCSLGFDVSVFETWPYLALGGTVVTCTDADRIRPEAVAAQVERDRCTTLFLPTGLATHTLADGLVPANLRILFFGGDRMVLPVPLPARPLLVNVYGPTEATVATTTHTLTTGAAGESPPIGRPIGGVEVRVCDSAGREVPAGAKGELYVTGAALAHGYLGNAELTRQRFVTLPDVPGRWYRTGDLVAWEDDVLIFHGRIDREQLKVRGVRVEAGDIEAALLAHEQVHAAAVAVVGSDSERQVVAVLVFDGDQVSPRALRRHLLDSLPSYLIPDRFVAVDEMPLTANGKLDRAQVAVLAARQS</sequence>
<gene>
    <name evidence="3" type="ORF">GA0070604_4216</name>
</gene>
<evidence type="ECO:0000313" key="4">
    <source>
        <dbReference type="Proteomes" id="UP000199696"/>
    </source>
</evidence>
<dbReference type="PANTHER" id="PTHR45527:SF1">
    <property type="entry name" value="FATTY ACID SYNTHASE"/>
    <property type="match status" value="1"/>
</dbReference>
<dbReference type="PROSITE" id="PS00455">
    <property type="entry name" value="AMP_BINDING"/>
    <property type="match status" value="1"/>
</dbReference>
<dbReference type="InterPro" id="IPR042099">
    <property type="entry name" value="ANL_N_sf"/>
</dbReference>
<dbReference type="InterPro" id="IPR045851">
    <property type="entry name" value="AMP-bd_C_sf"/>
</dbReference>
<dbReference type="GO" id="GO:0043041">
    <property type="term" value="P:amino acid activation for nonribosomal peptide biosynthetic process"/>
    <property type="evidence" value="ECO:0007669"/>
    <property type="project" value="TreeGrafter"/>
</dbReference>
<evidence type="ECO:0000259" key="1">
    <source>
        <dbReference type="Pfam" id="PF00501"/>
    </source>
</evidence>
<dbReference type="InterPro" id="IPR025110">
    <property type="entry name" value="AMP-bd_C"/>
</dbReference>
<dbReference type="Proteomes" id="UP000199696">
    <property type="component" value="Unassembled WGS sequence"/>
</dbReference>
<dbReference type="GO" id="GO:0005737">
    <property type="term" value="C:cytoplasm"/>
    <property type="evidence" value="ECO:0007669"/>
    <property type="project" value="TreeGrafter"/>
</dbReference>
<accession>A0A1C6V1A8</accession>
<dbReference type="CDD" id="cd05930">
    <property type="entry name" value="A_NRPS"/>
    <property type="match status" value="1"/>
</dbReference>
<proteinExistence type="predicted"/>
<dbReference type="PANTHER" id="PTHR45527">
    <property type="entry name" value="NONRIBOSOMAL PEPTIDE SYNTHETASE"/>
    <property type="match status" value="1"/>
</dbReference>
<dbReference type="Gene3D" id="3.40.50.12780">
    <property type="entry name" value="N-terminal domain of ligase-like"/>
    <property type="match status" value="1"/>
</dbReference>
<dbReference type="EMBL" id="FMHY01000002">
    <property type="protein sequence ID" value="SCL60085.1"/>
    <property type="molecule type" value="Genomic_DNA"/>
</dbReference>
<dbReference type="InterPro" id="IPR000873">
    <property type="entry name" value="AMP-dep_synth/lig_dom"/>
</dbReference>
<dbReference type="GO" id="GO:0044550">
    <property type="term" value="P:secondary metabolite biosynthetic process"/>
    <property type="evidence" value="ECO:0007669"/>
    <property type="project" value="TreeGrafter"/>
</dbReference>
<dbReference type="GO" id="GO:0031177">
    <property type="term" value="F:phosphopantetheine binding"/>
    <property type="evidence" value="ECO:0007669"/>
    <property type="project" value="TreeGrafter"/>
</dbReference>
<dbReference type="OrthoDB" id="2472181at2"/>
<dbReference type="STRING" id="227316.GA0070604_4216"/>
<dbReference type="SUPFAM" id="SSF56801">
    <property type="entry name" value="Acetyl-CoA synthetase-like"/>
    <property type="match status" value="1"/>
</dbReference>